<gene>
    <name evidence="2" type="ORF">Bpfe_027827</name>
</gene>
<dbReference type="Proteomes" id="UP001233172">
    <property type="component" value="Unassembled WGS sequence"/>
</dbReference>
<dbReference type="SUPFAM" id="SSF90188">
    <property type="entry name" value="Somatomedin B domain"/>
    <property type="match status" value="1"/>
</dbReference>
<accession>A0AAD8AUN1</accession>
<dbReference type="AlphaFoldDB" id="A0AAD8AUN1"/>
<dbReference type="EMBL" id="JASAOG010000233">
    <property type="protein sequence ID" value="KAK0042764.1"/>
    <property type="molecule type" value="Genomic_DNA"/>
</dbReference>
<keyword evidence="1" id="KW-0732">Signal</keyword>
<organism evidence="2 3">
    <name type="scientific">Biomphalaria pfeifferi</name>
    <name type="common">Bloodfluke planorb</name>
    <name type="synonym">Freshwater snail</name>
    <dbReference type="NCBI Taxonomy" id="112525"/>
    <lineage>
        <taxon>Eukaryota</taxon>
        <taxon>Metazoa</taxon>
        <taxon>Spiralia</taxon>
        <taxon>Lophotrochozoa</taxon>
        <taxon>Mollusca</taxon>
        <taxon>Gastropoda</taxon>
        <taxon>Heterobranchia</taxon>
        <taxon>Euthyneura</taxon>
        <taxon>Panpulmonata</taxon>
        <taxon>Hygrophila</taxon>
        <taxon>Lymnaeoidea</taxon>
        <taxon>Planorbidae</taxon>
        <taxon>Biomphalaria</taxon>
    </lineage>
</organism>
<reference evidence="2" key="1">
    <citation type="journal article" date="2023" name="PLoS Negl. Trop. Dis.">
        <title>A genome sequence for Biomphalaria pfeifferi, the major vector snail for the human-infecting parasite Schistosoma mansoni.</title>
        <authorList>
            <person name="Bu L."/>
            <person name="Lu L."/>
            <person name="Laidemitt M.R."/>
            <person name="Zhang S.M."/>
            <person name="Mutuku M."/>
            <person name="Mkoji G."/>
            <person name="Steinauer M."/>
            <person name="Loker E.S."/>
        </authorList>
    </citation>
    <scope>NUCLEOTIDE SEQUENCE</scope>
    <source>
        <strain evidence="2">KasaAsao</strain>
    </source>
</reference>
<protein>
    <recommendedName>
        <fullName evidence="4">SMB domain-containing protein</fullName>
    </recommendedName>
</protein>
<evidence type="ECO:0000313" key="2">
    <source>
        <dbReference type="EMBL" id="KAK0042764.1"/>
    </source>
</evidence>
<comment type="caution">
    <text evidence="2">The sequence shown here is derived from an EMBL/GenBank/DDBJ whole genome shotgun (WGS) entry which is preliminary data.</text>
</comment>
<sequence length="559" mass="64006">MSVTSSAVLFFVGFVSFATCSLDPNRPIDDQCLGVCGQVFSMPCSCASTCVLYKNCCENMANHCPHIVEEGQMLYARQLTSEIVCEEYGYFVITSCPANFSNSSFEDSAVHAESQTTEATTLLSATSVNVNVSNGSPILFRLAELFAARPVQDTITGLLYKDMDTFYCNTLRDSNFTLWKVFIVSDHHEIMTKVSEILNYLTKSPVVYMPPYEFVDKEEGNVCFNEAISQCKIKMELQHMCDSFISYVTHNNTYYRNKYCFKCNIVQNLTFKPVYAFKMSRFAFSLTFEVSDKDKYDIKYVEAPGYHDKLIWKSVTCRVEDDPALSRDVGCEFTKCAPPRVLRYDRECWTVKRIEIGVGSEVLLKSKEEEDIYSKYFACAFETIFRHDVVSTTKPSYAFYPGSKRYIISSTIFFYVKDMNVFKQSPNLLLNIAIIGRTFAKYKNVLFRKSESRDPDFQVDFKHKMFVSAKITDSAYFKKMLQKGPFETTLTVCYFFEDSSDQVTCWEEPIYLSNYELPNNISKTSCFHALSRAADIVISSYIQLAIVVVEVLLDLNKKI</sequence>
<evidence type="ECO:0000313" key="3">
    <source>
        <dbReference type="Proteomes" id="UP001233172"/>
    </source>
</evidence>
<proteinExistence type="predicted"/>
<reference evidence="2" key="2">
    <citation type="submission" date="2023-04" db="EMBL/GenBank/DDBJ databases">
        <authorList>
            <person name="Bu L."/>
            <person name="Lu L."/>
            <person name="Laidemitt M.R."/>
            <person name="Zhang S.M."/>
            <person name="Mutuku M."/>
            <person name="Mkoji G."/>
            <person name="Steinauer M."/>
            <person name="Loker E.S."/>
        </authorList>
    </citation>
    <scope>NUCLEOTIDE SEQUENCE</scope>
    <source>
        <strain evidence="2">KasaAsao</strain>
        <tissue evidence="2">Whole Snail</tissue>
    </source>
</reference>
<evidence type="ECO:0000256" key="1">
    <source>
        <dbReference type="SAM" id="SignalP"/>
    </source>
</evidence>
<name>A0AAD8AUN1_BIOPF</name>
<keyword evidence="3" id="KW-1185">Reference proteome</keyword>
<feature type="signal peptide" evidence="1">
    <location>
        <begin position="1"/>
        <end position="20"/>
    </location>
</feature>
<dbReference type="InterPro" id="IPR036024">
    <property type="entry name" value="Somatomedin_B-like_dom_sf"/>
</dbReference>
<evidence type="ECO:0008006" key="4">
    <source>
        <dbReference type="Google" id="ProtNLM"/>
    </source>
</evidence>
<feature type="chain" id="PRO_5042055214" description="SMB domain-containing protein" evidence="1">
    <location>
        <begin position="21"/>
        <end position="559"/>
    </location>
</feature>